<feature type="domain" description="Methyltransferase type 11" evidence="2">
    <location>
        <begin position="70"/>
        <end position="166"/>
    </location>
</feature>
<keyword evidence="4" id="KW-1185">Reference proteome</keyword>
<dbReference type="InterPro" id="IPR029063">
    <property type="entry name" value="SAM-dependent_MTases_sf"/>
</dbReference>
<reference evidence="3 4" key="1">
    <citation type="journal article" date="2016" name="Microbes Environ.">
        <title>Phylogenetically diverse aerobic anoxygenic phototrophic bacteria isolated from epilithic biofilms in Tama river, Japan.</title>
        <authorList>
            <person name="Hirose S."/>
            <person name="Matsuura K."/>
            <person name="Haruta S."/>
        </authorList>
    </citation>
    <scope>NUCLEOTIDE SEQUENCE [LARGE SCALE GENOMIC DNA]</scope>
    <source>
        <strain evidence="3 4">S08</strain>
    </source>
</reference>
<dbReference type="Gene3D" id="3.40.50.150">
    <property type="entry name" value="Vaccinia Virus protein VP39"/>
    <property type="match status" value="1"/>
</dbReference>
<dbReference type="GO" id="GO:0032259">
    <property type="term" value="P:methylation"/>
    <property type="evidence" value="ECO:0007669"/>
    <property type="project" value="UniProtKB-KW"/>
</dbReference>
<dbReference type="PANTHER" id="PTHR44068">
    <property type="entry name" value="ZGC:194242"/>
    <property type="match status" value="1"/>
</dbReference>
<proteinExistence type="predicted"/>
<keyword evidence="1" id="KW-0808">Transferase</keyword>
<keyword evidence="3" id="KW-0489">Methyltransferase</keyword>
<dbReference type="CDD" id="cd02440">
    <property type="entry name" value="AdoMet_MTases"/>
    <property type="match status" value="1"/>
</dbReference>
<evidence type="ECO:0000259" key="2">
    <source>
        <dbReference type="Pfam" id="PF08241"/>
    </source>
</evidence>
<evidence type="ECO:0000313" key="4">
    <source>
        <dbReference type="Proteomes" id="UP000831327"/>
    </source>
</evidence>
<dbReference type="InterPro" id="IPR050447">
    <property type="entry name" value="Erg6_SMT_methyltransf"/>
</dbReference>
<dbReference type="InterPro" id="IPR013216">
    <property type="entry name" value="Methyltransf_11"/>
</dbReference>
<dbReference type="PANTHER" id="PTHR44068:SF11">
    <property type="entry name" value="GERANYL DIPHOSPHATE 2-C-METHYLTRANSFERASE"/>
    <property type="match status" value="1"/>
</dbReference>
<gene>
    <name evidence="3" type="ORF">Rmf_27690</name>
</gene>
<evidence type="ECO:0000256" key="1">
    <source>
        <dbReference type="ARBA" id="ARBA00022679"/>
    </source>
</evidence>
<dbReference type="RefSeq" id="WP_244407025.1">
    <property type="nucleotide sequence ID" value="NZ_AP025637.1"/>
</dbReference>
<dbReference type="EMBL" id="AP025637">
    <property type="protein sequence ID" value="BDG72840.1"/>
    <property type="molecule type" value="Genomic_DNA"/>
</dbReference>
<dbReference type="Proteomes" id="UP000831327">
    <property type="component" value="Chromosome"/>
</dbReference>
<sequence>MDTEARVAGHYARGGGLEAAILQALADAGKDPERLAPEDLAPLEEFHTGGRQATIDLAARMGLCPGLTLLDIGCGIGGAARFLAREHGCRVTGIDLTAEYVAVAKALTRRVGLEAAVSFRQGSALTLPFADGEFEGAYMLHVGMNISDKAALFEGVRRVLRPGAVFGVYDVMRLGPGELDFPLPWASMAEASFVEEPAAYRQALLAAGFTIEAERERREFGLKGLRATLDLLARSALPRLGTQLLMGEEHYPGKIANQAAALERGLVGPVEIIARAC</sequence>
<dbReference type="SUPFAM" id="SSF53335">
    <property type="entry name" value="S-adenosyl-L-methionine-dependent methyltransferases"/>
    <property type="match status" value="1"/>
</dbReference>
<dbReference type="GO" id="GO:0008168">
    <property type="term" value="F:methyltransferase activity"/>
    <property type="evidence" value="ECO:0007669"/>
    <property type="project" value="UniProtKB-KW"/>
</dbReference>
<dbReference type="Pfam" id="PF08241">
    <property type="entry name" value="Methyltransf_11"/>
    <property type="match status" value="1"/>
</dbReference>
<accession>A0ABM7Y4M6</accession>
<organism evidence="3 4">
    <name type="scientific">Roseomonas fluvialis</name>
    <dbReference type="NCBI Taxonomy" id="1750527"/>
    <lineage>
        <taxon>Bacteria</taxon>
        <taxon>Pseudomonadati</taxon>
        <taxon>Pseudomonadota</taxon>
        <taxon>Alphaproteobacteria</taxon>
        <taxon>Acetobacterales</taxon>
        <taxon>Roseomonadaceae</taxon>
        <taxon>Roseomonas</taxon>
    </lineage>
</organism>
<name>A0ABM7Y4M6_9PROT</name>
<evidence type="ECO:0000313" key="3">
    <source>
        <dbReference type="EMBL" id="BDG72840.1"/>
    </source>
</evidence>
<protein>
    <submittedName>
        <fullName evidence="3">SAM-dependent methyltransferase</fullName>
    </submittedName>
</protein>